<sequence>MYKSVENEVELALFNGVWTTVWREKGYELEFCDDAIERNIVFTEQDEVIGTSELKPYYADARSVINEFADFATHPWVLQANGYVGESDKIALLSSFRGKGSYTDEVLSSICASAAKHGITCMVSLLEPVFMRALRIVYKVPMQQLGKKMFYKGDYVVPAVMDVGYINGHTEQFPWYKTTVYATSK</sequence>
<evidence type="ECO:0008006" key="3">
    <source>
        <dbReference type="Google" id="ProtNLM"/>
    </source>
</evidence>
<dbReference type="RefSeq" id="WP_379234909.1">
    <property type="nucleotide sequence ID" value="NZ_JBHSTE010000004.1"/>
</dbReference>
<accession>A0ABW1V4B8</accession>
<dbReference type="InterPro" id="IPR016181">
    <property type="entry name" value="Acyl_CoA_acyltransferase"/>
</dbReference>
<keyword evidence="2" id="KW-1185">Reference proteome</keyword>
<evidence type="ECO:0000313" key="2">
    <source>
        <dbReference type="Proteomes" id="UP001596233"/>
    </source>
</evidence>
<dbReference type="Gene3D" id="3.40.630.30">
    <property type="match status" value="1"/>
</dbReference>
<reference evidence="2" key="1">
    <citation type="journal article" date="2019" name="Int. J. Syst. Evol. Microbiol.">
        <title>The Global Catalogue of Microorganisms (GCM) 10K type strain sequencing project: providing services to taxonomists for standard genome sequencing and annotation.</title>
        <authorList>
            <consortium name="The Broad Institute Genomics Platform"/>
            <consortium name="The Broad Institute Genome Sequencing Center for Infectious Disease"/>
            <person name="Wu L."/>
            <person name="Ma J."/>
        </authorList>
    </citation>
    <scope>NUCLEOTIDE SEQUENCE [LARGE SCALE GENOMIC DNA]</scope>
    <source>
        <strain evidence="2">PCU 280</strain>
    </source>
</reference>
<name>A0ABW1V4B8_9BACL</name>
<dbReference type="SUPFAM" id="SSF55729">
    <property type="entry name" value="Acyl-CoA N-acyltransferases (Nat)"/>
    <property type="match status" value="1"/>
</dbReference>
<protein>
    <recommendedName>
        <fullName evidence="3">GNAT family N-acetyltransferase</fullName>
    </recommendedName>
</protein>
<dbReference type="Proteomes" id="UP001596233">
    <property type="component" value="Unassembled WGS sequence"/>
</dbReference>
<dbReference type="EMBL" id="JBHSTE010000004">
    <property type="protein sequence ID" value="MFC6333435.1"/>
    <property type="molecule type" value="Genomic_DNA"/>
</dbReference>
<comment type="caution">
    <text evidence="1">The sequence shown here is derived from an EMBL/GenBank/DDBJ whole genome shotgun (WGS) entry which is preliminary data.</text>
</comment>
<gene>
    <name evidence="1" type="ORF">ACFP56_12470</name>
</gene>
<organism evidence="1 2">
    <name type="scientific">Paenibacillus septentrionalis</name>
    <dbReference type="NCBI Taxonomy" id="429342"/>
    <lineage>
        <taxon>Bacteria</taxon>
        <taxon>Bacillati</taxon>
        <taxon>Bacillota</taxon>
        <taxon>Bacilli</taxon>
        <taxon>Bacillales</taxon>
        <taxon>Paenibacillaceae</taxon>
        <taxon>Paenibacillus</taxon>
    </lineage>
</organism>
<proteinExistence type="predicted"/>
<evidence type="ECO:0000313" key="1">
    <source>
        <dbReference type="EMBL" id="MFC6333435.1"/>
    </source>
</evidence>